<protein>
    <submittedName>
        <fullName evidence="1">Uncharacterized protein</fullName>
    </submittedName>
</protein>
<dbReference type="Proteomes" id="UP000076727">
    <property type="component" value="Unassembled WGS sequence"/>
</dbReference>
<accession>A0A165PHM3</accession>
<reference evidence="1 2" key="1">
    <citation type="journal article" date="2016" name="Mol. Biol. Evol.">
        <title>Comparative Genomics of Early-Diverging Mushroom-Forming Fungi Provides Insights into the Origins of Lignocellulose Decay Capabilities.</title>
        <authorList>
            <person name="Nagy L.G."/>
            <person name="Riley R."/>
            <person name="Tritt A."/>
            <person name="Adam C."/>
            <person name="Daum C."/>
            <person name="Floudas D."/>
            <person name="Sun H."/>
            <person name="Yadav J.S."/>
            <person name="Pangilinan J."/>
            <person name="Larsson K.H."/>
            <person name="Matsuura K."/>
            <person name="Barry K."/>
            <person name="Labutti K."/>
            <person name="Kuo R."/>
            <person name="Ohm R.A."/>
            <person name="Bhattacharya S.S."/>
            <person name="Shirouzu T."/>
            <person name="Yoshinaga Y."/>
            <person name="Martin F.M."/>
            <person name="Grigoriev I.V."/>
            <person name="Hibbett D.S."/>
        </authorList>
    </citation>
    <scope>NUCLEOTIDE SEQUENCE [LARGE SCALE GENOMIC DNA]</scope>
    <source>
        <strain evidence="1 2">L-15889</strain>
    </source>
</reference>
<organism evidence="1 2">
    <name type="scientific">Daedalea quercina L-15889</name>
    <dbReference type="NCBI Taxonomy" id="1314783"/>
    <lineage>
        <taxon>Eukaryota</taxon>
        <taxon>Fungi</taxon>
        <taxon>Dikarya</taxon>
        <taxon>Basidiomycota</taxon>
        <taxon>Agaricomycotina</taxon>
        <taxon>Agaricomycetes</taxon>
        <taxon>Polyporales</taxon>
        <taxon>Fomitopsis</taxon>
    </lineage>
</organism>
<gene>
    <name evidence="1" type="ORF">DAEQUDRAFT_728024</name>
</gene>
<evidence type="ECO:0000313" key="2">
    <source>
        <dbReference type="Proteomes" id="UP000076727"/>
    </source>
</evidence>
<evidence type="ECO:0000313" key="1">
    <source>
        <dbReference type="EMBL" id="KZT68226.1"/>
    </source>
</evidence>
<name>A0A165PHM3_9APHY</name>
<keyword evidence="2" id="KW-1185">Reference proteome</keyword>
<proteinExistence type="predicted"/>
<dbReference type="AlphaFoldDB" id="A0A165PHM3"/>
<sequence length="84" mass="8972">MPANSLLSVPAVTVGDRFHTTSHNDQHIHSPTALYSAVHSCETARTVSCWSPLTCFMQVHPGVSTSIGLINRRISAAKRSGPSS</sequence>
<dbReference type="EMBL" id="KV429068">
    <property type="protein sequence ID" value="KZT68226.1"/>
    <property type="molecule type" value="Genomic_DNA"/>
</dbReference>